<gene>
    <name evidence="2" type="ORF">ACFFJ8_02435</name>
</gene>
<evidence type="ECO:0000256" key="1">
    <source>
        <dbReference type="SAM" id="Phobius"/>
    </source>
</evidence>
<reference evidence="2 3" key="1">
    <citation type="submission" date="2024-09" db="EMBL/GenBank/DDBJ databases">
        <authorList>
            <person name="Sun Q."/>
            <person name="Mori K."/>
        </authorList>
    </citation>
    <scope>NUCLEOTIDE SEQUENCE [LARGE SCALE GENOMIC DNA]</scope>
    <source>
        <strain evidence="2 3">CCM 4839</strain>
    </source>
</reference>
<keyword evidence="1" id="KW-0472">Membrane</keyword>
<protein>
    <recommendedName>
        <fullName evidence="4">ABC transporter permease</fullName>
    </recommendedName>
</protein>
<dbReference type="RefSeq" id="WP_204820908.1">
    <property type="nucleotide sequence ID" value="NZ_JANHOF010000003.1"/>
</dbReference>
<feature type="transmembrane region" description="Helical" evidence="1">
    <location>
        <begin position="53"/>
        <end position="74"/>
    </location>
</feature>
<feature type="transmembrane region" description="Helical" evidence="1">
    <location>
        <begin position="95"/>
        <end position="122"/>
    </location>
</feature>
<proteinExistence type="predicted"/>
<feature type="transmembrane region" description="Helical" evidence="1">
    <location>
        <begin position="170"/>
        <end position="191"/>
    </location>
</feature>
<name>A0ABV6J350_9BACL</name>
<evidence type="ECO:0000313" key="2">
    <source>
        <dbReference type="EMBL" id="MFC0390227.1"/>
    </source>
</evidence>
<keyword evidence="1" id="KW-1133">Transmembrane helix</keyword>
<keyword evidence="1" id="KW-0812">Transmembrane</keyword>
<organism evidence="2 3">
    <name type="scientific">Paenibacillus mendelii</name>
    <dbReference type="NCBI Taxonomy" id="206163"/>
    <lineage>
        <taxon>Bacteria</taxon>
        <taxon>Bacillati</taxon>
        <taxon>Bacillota</taxon>
        <taxon>Bacilli</taxon>
        <taxon>Bacillales</taxon>
        <taxon>Paenibacillaceae</taxon>
        <taxon>Paenibacillus</taxon>
    </lineage>
</organism>
<evidence type="ECO:0000313" key="3">
    <source>
        <dbReference type="Proteomes" id="UP001589818"/>
    </source>
</evidence>
<dbReference type="EMBL" id="JBHLVF010000006">
    <property type="protein sequence ID" value="MFC0390227.1"/>
    <property type="molecule type" value="Genomic_DNA"/>
</dbReference>
<comment type="caution">
    <text evidence="2">The sequence shown here is derived from an EMBL/GenBank/DDBJ whole genome shotgun (WGS) entry which is preliminary data.</text>
</comment>
<feature type="transmembrane region" description="Helical" evidence="1">
    <location>
        <begin position="211"/>
        <end position="231"/>
    </location>
</feature>
<accession>A0ABV6J350</accession>
<evidence type="ECO:0008006" key="4">
    <source>
        <dbReference type="Google" id="ProtNLM"/>
    </source>
</evidence>
<keyword evidence="3" id="KW-1185">Reference proteome</keyword>
<feature type="transmembrane region" description="Helical" evidence="1">
    <location>
        <begin position="142"/>
        <end position="163"/>
    </location>
</feature>
<sequence length="242" mass="28352">MTSWQGAWRLYQHEIRHSWVGIILSIVFFAYIAIVSSPIFSEFFAERNDPKQAWMWLVDFLYLTILPNMGFIMNRVMFRYWQNDPYTRKIAYWRTLPIGLVTIVIARMIQLVTTLLVVGAFYFILQYVLVSDLRETLNLGQYILFAGFWFGYSWTMSSAYMYFEQAYNGKVYLIICFCFIVVYILIILACWWGDFQPVRESLGLAQNNNPIGAIVMVLIGAATMLASGHIIRKRLETRTLMN</sequence>
<dbReference type="Proteomes" id="UP001589818">
    <property type="component" value="Unassembled WGS sequence"/>
</dbReference>
<feature type="transmembrane region" description="Helical" evidence="1">
    <location>
        <begin position="20"/>
        <end position="41"/>
    </location>
</feature>